<protein>
    <submittedName>
        <fullName evidence="2">Uncharacterized protein</fullName>
    </submittedName>
</protein>
<dbReference type="NCBIfam" id="NF038353">
    <property type="entry name" value="FxLYD_dom"/>
    <property type="match status" value="1"/>
</dbReference>
<dbReference type="EMBL" id="FNFF01000005">
    <property type="protein sequence ID" value="SDK14678.1"/>
    <property type="molecule type" value="Genomic_DNA"/>
</dbReference>
<evidence type="ECO:0000313" key="2">
    <source>
        <dbReference type="EMBL" id="SDK14678.1"/>
    </source>
</evidence>
<feature type="non-terminal residue" evidence="2">
    <location>
        <position position="1"/>
    </location>
</feature>
<keyword evidence="3" id="KW-1185">Reference proteome</keyword>
<name>A0A1G8ZI12_9ACTN</name>
<organism evidence="2 3">
    <name type="scientific">Streptomyces indicus</name>
    <dbReference type="NCBI Taxonomy" id="417292"/>
    <lineage>
        <taxon>Bacteria</taxon>
        <taxon>Bacillati</taxon>
        <taxon>Actinomycetota</taxon>
        <taxon>Actinomycetes</taxon>
        <taxon>Kitasatosporales</taxon>
        <taxon>Streptomycetaceae</taxon>
        <taxon>Streptomyces</taxon>
    </lineage>
</organism>
<feature type="compositionally biased region" description="Low complexity" evidence="1">
    <location>
        <begin position="32"/>
        <end position="41"/>
    </location>
</feature>
<proteinExistence type="predicted"/>
<gene>
    <name evidence="2" type="ORF">SAMN05421806_1051</name>
</gene>
<dbReference type="OrthoDB" id="4330829at2"/>
<dbReference type="Proteomes" id="UP000199155">
    <property type="component" value="Unassembled WGS sequence"/>
</dbReference>
<sequence>EPPSPMASLAESVKAEVKASASAAEASASAKASAFEASVSAETERKRQEFQEQLDKADGQGNAMKDVSLVGKPLSQTNGVRALIVNIRNSTDETASYAVQVDFSDADGKVVETRVVGAEDLKPGERAQPLAISRKPAEPALTAKVAKAQRY</sequence>
<evidence type="ECO:0000313" key="3">
    <source>
        <dbReference type="Proteomes" id="UP000199155"/>
    </source>
</evidence>
<reference evidence="2 3" key="1">
    <citation type="submission" date="2016-10" db="EMBL/GenBank/DDBJ databases">
        <authorList>
            <person name="de Groot N.N."/>
        </authorList>
    </citation>
    <scope>NUCLEOTIDE SEQUENCE [LARGE SCALE GENOMIC DNA]</scope>
    <source>
        <strain evidence="2 3">CGMCC 4.5727</strain>
    </source>
</reference>
<evidence type="ECO:0000256" key="1">
    <source>
        <dbReference type="SAM" id="MobiDB-lite"/>
    </source>
</evidence>
<feature type="region of interest" description="Disordered" evidence="1">
    <location>
        <begin position="32"/>
        <end position="63"/>
    </location>
</feature>
<feature type="compositionally biased region" description="Basic and acidic residues" evidence="1">
    <location>
        <begin position="42"/>
        <end position="58"/>
    </location>
</feature>
<dbReference type="AlphaFoldDB" id="A0A1G8ZI12"/>
<dbReference type="InterPro" id="IPR047676">
    <property type="entry name" value="FxLYD_dom"/>
</dbReference>
<dbReference type="RefSeq" id="WP_093610864.1">
    <property type="nucleotide sequence ID" value="NZ_FNFF01000005.1"/>
</dbReference>
<accession>A0A1G8ZI12</accession>